<dbReference type="SUPFAM" id="SSF53098">
    <property type="entry name" value="Ribonuclease H-like"/>
    <property type="match status" value="1"/>
</dbReference>
<dbReference type="GO" id="GO:0005737">
    <property type="term" value="C:cytoplasm"/>
    <property type="evidence" value="ECO:0007669"/>
    <property type="project" value="TreeGrafter"/>
</dbReference>
<keyword evidence="3" id="KW-0269">Exonuclease</keyword>
<feature type="domain" description="3'-5' exonuclease" evidence="4">
    <location>
        <begin position="54"/>
        <end position="150"/>
    </location>
</feature>
<sequence>TIVIWVAWKCMKTKRLPSRPEYVAKRICVVNTPCTVGGSIHTAEKRPAYYQGLILKVGVAIIDDGKRLYKDYGISLHGCVDLRHVLKRLRGAYHCPSRGLRGLANGILGVDISKNNSVRCGNWEAETYSQQQEEYAATDAAVAVDIFLSMVFRKMKLPAYSNVDYKNKQHSELSAAPSSLSVVDLFHDISEESVREHLHSEGLLYQNSKHFPTEMFDMLEDDEKENIWKYARSLCQGIVEAAYAHQLQGGNLRSVPKQGGKPKNNAYSCRKRPLWDNCRLQAPDGCLLCTCDLKKAQWYLDKELGDIVCESPFTVRLRFEPSSRPESERNYYLHEKQNVCVVCGYDKDYVRKFIVPFEYRKFFPSALKDHSSHDVLLLCTACHRKSSDSDVIMRLQLAEECNAPLDSGPTSKIFLDHELQKVRSAGRALLTSKNSMPEERVIELERCLQDFYGVESVTEELIKEAAATSPKQLTENYIPHGKKVVKHVANNGGLLTFQRRWRQHFLDTMNPQYLPDFWSVEFVQEAWSHSQPA</sequence>
<evidence type="ECO:0000256" key="3">
    <source>
        <dbReference type="ARBA" id="ARBA00022839"/>
    </source>
</evidence>
<dbReference type="Gene3D" id="3.30.420.10">
    <property type="entry name" value="Ribonuclease H-like superfamily/Ribonuclease H"/>
    <property type="match status" value="1"/>
</dbReference>
<reference evidence="5" key="1">
    <citation type="submission" date="2021-04" db="EMBL/GenBank/DDBJ databases">
        <authorList>
            <consortium name="Molecular Ecology Group"/>
        </authorList>
    </citation>
    <scope>NUCLEOTIDE SEQUENCE</scope>
</reference>
<keyword evidence="6" id="KW-1185">Reference proteome</keyword>
<dbReference type="InterPro" id="IPR002562">
    <property type="entry name" value="3'-5'_exonuclease_dom"/>
</dbReference>
<dbReference type="InterPro" id="IPR036397">
    <property type="entry name" value="RNaseH_sf"/>
</dbReference>
<keyword evidence="2" id="KW-0378">Hydrolase</keyword>
<dbReference type="AlphaFoldDB" id="A0A8S3ZY66"/>
<feature type="non-terminal residue" evidence="5">
    <location>
        <position position="533"/>
    </location>
</feature>
<dbReference type="InterPro" id="IPR051132">
    <property type="entry name" value="3-5_Exonuclease_domain"/>
</dbReference>
<proteinExistence type="predicted"/>
<evidence type="ECO:0000313" key="5">
    <source>
        <dbReference type="EMBL" id="CAG5134419.1"/>
    </source>
</evidence>
<dbReference type="OrthoDB" id="1920326at2759"/>
<dbReference type="GO" id="GO:0003676">
    <property type="term" value="F:nucleic acid binding"/>
    <property type="evidence" value="ECO:0007669"/>
    <property type="project" value="InterPro"/>
</dbReference>
<gene>
    <name evidence="5" type="ORF">CUNI_LOCUS19977</name>
</gene>
<evidence type="ECO:0000313" key="6">
    <source>
        <dbReference type="Proteomes" id="UP000678393"/>
    </source>
</evidence>
<dbReference type="PANTHER" id="PTHR13620">
    <property type="entry name" value="3-5 EXONUCLEASE"/>
    <property type="match status" value="1"/>
</dbReference>
<dbReference type="GO" id="GO:0006139">
    <property type="term" value="P:nucleobase-containing compound metabolic process"/>
    <property type="evidence" value="ECO:0007669"/>
    <property type="project" value="InterPro"/>
</dbReference>
<accession>A0A8S3ZY66</accession>
<name>A0A8S3ZY66_9EUPU</name>
<dbReference type="InterPro" id="IPR012337">
    <property type="entry name" value="RNaseH-like_sf"/>
</dbReference>
<organism evidence="5 6">
    <name type="scientific">Candidula unifasciata</name>
    <dbReference type="NCBI Taxonomy" id="100452"/>
    <lineage>
        <taxon>Eukaryota</taxon>
        <taxon>Metazoa</taxon>
        <taxon>Spiralia</taxon>
        <taxon>Lophotrochozoa</taxon>
        <taxon>Mollusca</taxon>
        <taxon>Gastropoda</taxon>
        <taxon>Heterobranchia</taxon>
        <taxon>Euthyneura</taxon>
        <taxon>Panpulmonata</taxon>
        <taxon>Eupulmonata</taxon>
        <taxon>Stylommatophora</taxon>
        <taxon>Helicina</taxon>
        <taxon>Helicoidea</taxon>
        <taxon>Geomitridae</taxon>
        <taxon>Candidula</taxon>
    </lineage>
</organism>
<dbReference type="GO" id="GO:0005634">
    <property type="term" value="C:nucleus"/>
    <property type="evidence" value="ECO:0007669"/>
    <property type="project" value="TreeGrafter"/>
</dbReference>
<evidence type="ECO:0000256" key="2">
    <source>
        <dbReference type="ARBA" id="ARBA00022801"/>
    </source>
</evidence>
<dbReference type="GO" id="GO:0008408">
    <property type="term" value="F:3'-5' exonuclease activity"/>
    <property type="evidence" value="ECO:0007669"/>
    <property type="project" value="InterPro"/>
</dbReference>
<dbReference type="PANTHER" id="PTHR13620:SF104">
    <property type="entry name" value="EXONUCLEASE 3'-5' DOMAIN-CONTAINING PROTEIN 2"/>
    <property type="match status" value="1"/>
</dbReference>
<protein>
    <recommendedName>
        <fullName evidence="4">3'-5' exonuclease domain-containing protein</fullName>
    </recommendedName>
</protein>
<comment type="caution">
    <text evidence="5">The sequence shown here is derived from an EMBL/GenBank/DDBJ whole genome shotgun (WGS) entry which is preliminary data.</text>
</comment>
<dbReference type="Proteomes" id="UP000678393">
    <property type="component" value="Unassembled WGS sequence"/>
</dbReference>
<evidence type="ECO:0000259" key="4">
    <source>
        <dbReference type="Pfam" id="PF01612"/>
    </source>
</evidence>
<dbReference type="Pfam" id="PF01612">
    <property type="entry name" value="DNA_pol_A_exo1"/>
    <property type="match status" value="1"/>
</dbReference>
<keyword evidence="1" id="KW-0540">Nuclease</keyword>
<dbReference type="EMBL" id="CAJHNH020007157">
    <property type="protein sequence ID" value="CAG5134419.1"/>
    <property type="molecule type" value="Genomic_DNA"/>
</dbReference>
<evidence type="ECO:0000256" key="1">
    <source>
        <dbReference type="ARBA" id="ARBA00022722"/>
    </source>
</evidence>